<feature type="transmembrane region" description="Helical" evidence="1">
    <location>
        <begin position="156"/>
        <end position="175"/>
    </location>
</feature>
<dbReference type="AlphaFoldDB" id="A0A518CY29"/>
<evidence type="ECO:0000256" key="1">
    <source>
        <dbReference type="SAM" id="Phobius"/>
    </source>
</evidence>
<reference evidence="2 3" key="1">
    <citation type="submission" date="2019-02" db="EMBL/GenBank/DDBJ databases">
        <title>Deep-cultivation of Planctomycetes and their phenomic and genomic characterization uncovers novel biology.</title>
        <authorList>
            <person name="Wiegand S."/>
            <person name="Jogler M."/>
            <person name="Boedeker C."/>
            <person name="Pinto D."/>
            <person name="Vollmers J."/>
            <person name="Rivas-Marin E."/>
            <person name="Kohn T."/>
            <person name="Peeters S.H."/>
            <person name="Heuer A."/>
            <person name="Rast P."/>
            <person name="Oberbeckmann S."/>
            <person name="Bunk B."/>
            <person name="Jeske O."/>
            <person name="Meyerdierks A."/>
            <person name="Storesund J.E."/>
            <person name="Kallscheuer N."/>
            <person name="Luecker S."/>
            <person name="Lage O.M."/>
            <person name="Pohl T."/>
            <person name="Merkel B.J."/>
            <person name="Hornburger P."/>
            <person name="Mueller R.-W."/>
            <person name="Bruemmer F."/>
            <person name="Labrenz M."/>
            <person name="Spormann A.M."/>
            <person name="Op den Camp H."/>
            <person name="Overmann J."/>
            <person name="Amann R."/>
            <person name="Jetten M.S.M."/>
            <person name="Mascher T."/>
            <person name="Medema M.H."/>
            <person name="Devos D.P."/>
            <person name="Kaster A.-K."/>
            <person name="Ovreas L."/>
            <person name="Rohde M."/>
            <person name="Galperin M.Y."/>
            <person name="Jogler C."/>
        </authorList>
    </citation>
    <scope>NUCLEOTIDE SEQUENCE [LARGE SCALE GENOMIC DNA]</scope>
    <source>
        <strain evidence="2 3">Pla163</strain>
    </source>
</reference>
<keyword evidence="1" id="KW-0812">Transmembrane</keyword>
<evidence type="ECO:0000313" key="3">
    <source>
        <dbReference type="Proteomes" id="UP000319342"/>
    </source>
</evidence>
<feature type="transmembrane region" description="Helical" evidence="1">
    <location>
        <begin position="453"/>
        <end position="473"/>
    </location>
</feature>
<feature type="transmembrane region" description="Helical" evidence="1">
    <location>
        <begin position="230"/>
        <end position="254"/>
    </location>
</feature>
<evidence type="ECO:0000313" key="2">
    <source>
        <dbReference type="EMBL" id="QDU84134.1"/>
    </source>
</evidence>
<dbReference type="Pfam" id="PF12679">
    <property type="entry name" value="ABC2_membrane_2"/>
    <property type="match status" value="1"/>
</dbReference>
<dbReference type="GO" id="GO:0005886">
    <property type="term" value="C:plasma membrane"/>
    <property type="evidence" value="ECO:0007669"/>
    <property type="project" value="UniProtKB-SubCell"/>
</dbReference>
<dbReference type="Pfam" id="PF12040">
    <property type="entry name" value="DUF3526"/>
    <property type="match status" value="1"/>
</dbReference>
<keyword evidence="1" id="KW-0472">Membrane</keyword>
<dbReference type="Proteomes" id="UP000319342">
    <property type="component" value="Chromosome"/>
</dbReference>
<keyword evidence="3" id="KW-1185">Reference proteome</keyword>
<protein>
    <submittedName>
        <fullName evidence="2">ABC-2 family transporter protein</fullName>
    </submittedName>
</protein>
<name>A0A518CY29_9BACT</name>
<organism evidence="2 3">
    <name type="scientific">Rohdeia mirabilis</name>
    <dbReference type="NCBI Taxonomy" id="2528008"/>
    <lineage>
        <taxon>Bacteria</taxon>
        <taxon>Pseudomonadati</taxon>
        <taxon>Planctomycetota</taxon>
        <taxon>Planctomycetia</taxon>
        <taxon>Planctomycetia incertae sedis</taxon>
        <taxon>Rohdeia</taxon>
    </lineage>
</organism>
<feature type="transmembrane region" description="Helical" evidence="1">
    <location>
        <begin position="266"/>
        <end position="290"/>
    </location>
</feature>
<accession>A0A518CY29</accession>
<gene>
    <name evidence="2" type="ORF">Pla163_12380</name>
</gene>
<sequence length="488" mass="51766">MTAPRTIGQFTTVAQHEVRELLRSPAHVLLWIAFTALLVFSAYAGRERVAAARADLALIEELDQRTLDENRERLVTGLAEGATFAERLYADPHWIGLRHGARHALLPELGSGALAAEDDVLAADAVLVTSAALELARGETTTTNPTLVGAGALDPAFVLAWLLPLVVLAFCYGALTEERERGTAVLLFATPVPVGTLLLGKLLPRLVLLGTPAAVVAGAVAATSQDPDALLRAASTAGAVLVFTGVWVAAAALVNVGRAGSASAALLLAGGWLVATIGVPAAADAAWAAVDDGPSAALEVSVEREAKHVAQSERAAVLDDFMADHPELSTRADAAGVASYKRAVWATQDRVEELVAPIAERRDRARAERARFMAMAALLSPVTALERVLDEVAGRGAARRARFEDAVRSHHERWRTWFVERTLAGDRMEPGELDGVPRFRWEDEPSAAVARHVAAPLAALVVHALLLALLAAARRSRFRPLERAADAD</sequence>
<dbReference type="InterPro" id="IPR021913">
    <property type="entry name" value="DUF3526"/>
</dbReference>
<keyword evidence="1" id="KW-1133">Transmembrane helix</keyword>
<proteinExistence type="predicted"/>
<feature type="transmembrane region" description="Helical" evidence="1">
    <location>
        <begin position="181"/>
        <end position="199"/>
    </location>
</feature>
<feature type="transmembrane region" description="Helical" evidence="1">
    <location>
        <begin position="28"/>
        <end position="45"/>
    </location>
</feature>
<dbReference type="PANTHER" id="PTHR43471">
    <property type="entry name" value="ABC TRANSPORTER PERMEASE"/>
    <property type="match status" value="1"/>
</dbReference>
<dbReference type="GO" id="GO:0140359">
    <property type="term" value="F:ABC-type transporter activity"/>
    <property type="evidence" value="ECO:0007669"/>
    <property type="project" value="InterPro"/>
</dbReference>
<dbReference type="RefSeq" id="WP_145185106.1">
    <property type="nucleotide sequence ID" value="NZ_CP036290.1"/>
</dbReference>
<dbReference type="EMBL" id="CP036290">
    <property type="protein sequence ID" value="QDU84134.1"/>
    <property type="molecule type" value="Genomic_DNA"/>
</dbReference>